<proteinExistence type="predicted"/>
<gene>
    <name evidence="2" type="ORF">BCR43DRAFT_495741</name>
</gene>
<dbReference type="InParanoid" id="A0A1X2H6C3"/>
<sequence>MERRKDYIVHLFQSVDQKYDTPRYRSCYMDPPIIVVPICICIFTLYFFVKYRHRAHFPI</sequence>
<keyword evidence="1" id="KW-0812">Transmembrane</keyword>
<dbReference type="Proteomes" id="UP000242180">
    <property type="component" value="Unassembled WGS sequence"/>
</dbReference>
<comment type="caution">
    <text evidence="2">The sequence shown here is derived from an EMBL/GenBank/DDBJ whole genome shotgun (WGS) entry which is preliminary data.</text>
</comment>
<dbReference type="AlphaFoldDB" id="A0A1X2H6C3"/>
<keyword evidence="1" id="KW-0472">Membrane</keyword>
<organism evidence="2 3">
    <name type="scientific">Syncephalastrum racemosum</name>
    <name type="common">Filamentous fungus</name>
    <dbReference type="NCBI Taxonomy" id="13706"/>
    <lineage>
        <taxon>Eukaryota</taxon>
        <taxon>Fungi</taxon>
        <taxon>Fungi incertae sedis</taxon>
        <taxon>Mucoromycota</taxon>
        <taxon>Mucoromycotina</taxon>
        <taxon>Mucoromycetes</taxon>
        <taxon>Mucorales</taxon>
        <taxon>Syncephalastraceae</taxon>
        <taxon>Syncephalastrum</taxon>
    </lineage>
</organism>
<protein>
    <submittedName>
        <fullName evidence="2">Uncharacterized protein</fullName>
    </submittedName>
</protein>
<feature type="transmembrane region" description="Helical" evidence="1">
    <location>
        <begin position="32"/>
        <end position="49"/>
    </location>
</feature>
<name>A0A1X2H6C3_SYNRA</name>
<keyword evidence="3" id="KW-1185">Reference proteome</keyword>
<evidence type="ECO:0000313" key="3">
    <source>
        <dbReference type="Proteomes" id="UP000242180"/>
    </source>
</evidence>
<evidence type="ECO:0000313" key="2">
    <source>
        <dbReference type="EMBL" id="ORY94022.1"/>
    </source>
</evidence>
<reference evidence="2 3" key="1">
    <citation type="submission" date="2016-07" db="EMBL/GenBank/DDBJ databases">
        <title>Pervasive Adenine N6-methylation of Active Genes in Fungi.</title>
        <authorList>
            <consortium name="DOE Joint Genome Institute"/>
            <person name="Mondo S.J."/>
            <person name="Dannebaum R.O."/>
            <person name="Kuo R.C."/>
            <person name="Labutti K."/>
            <person name="Haridas S."/>
            <person name="Kuo A."/>
            <person name="Salamov A."/>
            <person name="Ahrendt S.R."/>
            <person name="Lipzen A."/>
            <person name="Sullivan W."/>
            <person name="Andreopoulos W.B."/>
            <person name="Clum A."/>
            <person name="Lindquist E."/>
            <person name="Daum C."/>
            <person name="Ramamoorthy G.K."/>
            <person name="Gryganskyi A."/>
            <person name="Culley D."/>
            <person name="Magnuson J.K."/>
            <person name="James T.Y."/>
            <person name="O'Malley M.A."/>
            <person name="Stajich J.E."/>
            <person name="Spatafora J.W."/>
            <person name="Visel A."/>
            <person name="Grigoriev I.V."/>
        </authorList>
    </citation>
    <scope>NUCLEOTIDE SEQUENCE [LARGE SCALE GENOMIC DNA]</scope>
    <source>
        <strain evidence="2 3">NRRL 2496</strain>
    </source>
</reference>
<accession>A0A1X2H6C3</accession>
<keyword evidence="1" id="KW-1133">Transmembrane helix</keyword>
<evidence type="ECO:0000256" key="1">
    <source>
        <dbReference type="SAM" id="Phobius"/>
    </source>
</evidence>
<dbReference type="EMBL" id="MCGN01000008">
    <property type="protein sequence ID" value="ORY94022.1"/>
    <property type="molecule type" value="Genomic_DNA"/>
</dbReference>